<dbReference type="EMBL" id="AAXA02000015">
    <property type="protein sequence ID" value="EDR46170.1"/>
    <property type="molecule type" value="Genomic_DNA"/>
</dbReference>
<dbReference type="AlphaFoldDB" id="B0G916"/>
<reference evidence="2 3" key="1">
    <citation type="submission" date="2007-10" db="EMBL/GenBank/DDBJ databases">
        <title>Draft genome sequence of Dorea formicigenerans(ATCC 27755).</title>
        <authorList>
            <person name="Sudarsanam P."/>
            <person name="Ley R."/>
            <person name="Guruge J."/>
            <person name="Turnbaugh P.J."/>
            <person name="Mahowald M."/>
            <person name="Liep D."/>
            <person name="Gordon J."/>
        </authorList>
    </citation>
    <scope>NUCLEOTIDE SEQUENCE [LARGE SCALE GENOMIC DNA]</scope>
    <source>
        <strain evidence="2 3">ATCC 27755</strain>
    </source>
</reference>
<name>B0G916_9FIRM</name>
<reference evidence="2 3" key="2">
    <citation type="submission" date="2007-10" db="EMBL/GenBank/DDBJ databases">
        <authorList>
            <person name="Fulton L."/>
            <person name="Clifton S."/>
            <person name="Fulton B."/>
            <person name="Xu J."/>
            <person name="Minx P."/>
            <person name="Pepin K.H."/>
            <person name="Johnson M."/>
            <person name="Thiruvilangam P."/>
            <person name="Bhonagiri V."/>
            <person name="Nash W.E."/>
            <person name="Wang C."/>
            <person name="Mardis E.R."/>
            <person name="Wilson R.K."/>
        </authorList>
    </citation>
    <scope>NUCLEOTIDE SEQUENCE [LARGE SCALE GENOMIC DNA]</scope>
    <source>
        <strain evidence="2 3">ATCC 27755</strain>
    </source>
</reference>
<feature type="transmembrane region" description="Helical" evidence="1">
    <location>
        <begin position="12"/>
        <end position="35"/>
    </location>
</feature>
<dbReference type="Proteomes" id="UP000005359">
    <property type="component" value="Unassembled WGS sequence"/>
</dbReference>
<evidence type="ECO:0000313" key="3">
    <source>
        <dbReference type="Proteomes" id="UP000005359"/>
    </source>
</evidence>
<evidence type="ECO:0000256" key="1">
    <source>
        <dbReference type="SAM" id="Phobius"/>
    </source>
</evidence>
<keyword evidence="1" id="KW-1133">Transmembrane helix</keyword>
<protein>
    <submittedName>
        <fullName evidence="2">Uncharacterized protein</fullName>
    </submittedName>
</protein>
<sequence length="42" mass="5108">MDKFLTIFQQSNFLYIFVYFVHPAIFHLLNLFFYASVQYAPI</sequence>
<accession>B0G916</accession>
<gene>
    <name evidence="2" type="ORF">DORFOR_02778</name>
</gene>
<comment type="caution">
    <text evidence="2">The sequence shown here is derived from an EMBL/GenBank/DDBJ whole genome shotgun (WGS) entry which is preliminary data.</text>
</comment>
<keyword evidence="1" id="KW-0812">Transmembrane</keyword>
<organism evidence="2 3">
    <name type="scientific">Dorea formicigenerans ATCC 27755</name>
    <dbReference type="NCBI Taxonomy" id="411461"/>
    <lineage>
        <taxon>Bacteria</taxon>
        <taxon>Bacillati</taxon>
        <taxon>Bacillota</taxon>
        <taxon>Clostridia</taxon>
        <taxon>Lachnospirales</taxon>
        <taxon>Lachnospiraceae</taxon>
        <taxon>Dorea</taxon>
    </lineage>
</organism>
<keyword evidence="1" id="KW-0472">Membrane</keyword>
<evidence type="ECO:0000313" key="2">
    <source>
        <dbReference type="EMBL" id="EDR46170.1"/>
    </source>
</evidence>
<proteinExistence type="predicted"/>
<dbReference type="PaxDb" id="411461-DORFOR_02778"/>